<feature type="domain" description="Dystroglycan-type cadherin-like" evidence="3">
    <location>
        <begin position="596"/>
        <end position="694"/>
    </location>
</feature>
<dbReference type="EMBL" id="JANTQA010000018">
    <property type="protein sequence ID" value="KAJ3446882.1"/>
    <property type="molecule type" value="Genomic_DNA"/>
</dbReference>
<proteinExistence type="predicted"/>
<keyword evidence="2" id="KW-0472">Membrane</keyword>
<protein>
    <submittedName>
        <fullName evidence="4">Dystroglycan-related</fullName>
    </submittedName>
</protein>
<feature type="domain" description="Dystroglycan-type cadherin-like" evidence="3">
    <location>
        <begin position="793"/>
        <end position="895"/>
    </location>
</feature>
<dbReference type="GO" id="GO:0016020">
    <property type="term" value="C:membrane"/>
    <property type="evidence" value="ECO:0007669"/>
    <property type="project" value="InterPro"/>
</dbReference>
<accession>A0AAV8A2A7</accession>
<feature type="domain" description="Dystroglycan-type cadherin-like" evidence="3">
    <location>
        <begin position="402"/>
        <end position="498"/>
    </location>
</feature>
<dbReference type="InterPro" id="IPR006644">
    <property type="entry name" value="Cadg"/>
</dbReference>
<dbReference type="SMART" id="SM00736">
    <property type="entry name" value="CADG"/>
    <property type="match status" value="4"/>
</dbReference>
<dbReference type="AlphaFoldDB" id="A0AAV8A2A7"/>
<dbReference type="Proteomes" id="UP001146793">
    <property type="component" value="Unassembled WGS sequence"/>
</dbReference>
<keyword evidence="2" id="KW-0812">Transmembrane</keyword>
<dbReference type="InterPro" id="IPR015919">
    <property type="entry name" value="Cadherin-like_sf"/>
</dbReference>
<evidence type="ECO:0000313" key="5">
    <source>
        <dbReference type="Proteomes" id="UP001146793"/>
    </source>
</evidence>
<name>A0AAV8A2A7_9EUKA</name>
<organism evidence="4 5">
    <name type="scientific">Anaeramoeba flamelloides</name>
    <dbReference type="NCBI Taxonomy" id="1746091"/>
    <lineage>
        <taxon>Eukaryota</taxon>
        <taxon>Metamonada</taxon>
        <taxon>Anaeramoebidae</taxon>
        <taxon>Anaeramoeba</taxon>
    </lineage>
</organism>
<dbReference type="SUPFAM" id="SSF49313">
    <property type="entry name" value="Cadherin-like"/>
    <property type="match status" value="5"/>
</dbReference>
<gene>
    <name evidence="4" type="ORF">M0812_07877</name>
</gene>
<feature type="domain" description="Dystroglycan-type cadherin-like" evidence="3">
    <location>
        <begin position="695"/>
        <end position="792"/>
    </location>
</feature>
<feature type="compositionally biased region" description="Acidic residues" evidence="1">
    <location>
        <begin position="935"/>
        <end position="954"/>
    </location>
</feature>
<evidence type="ECO:0000256" key="2">
    <source>
        <dbReference type="SAM" id="Phobius"/>
    </source>
</evidence>
<feature type="transmembrane region" description="Helical" evidence="2">
    <location>
        <begin position="902"/>
        <end position="923"/>
    </location>
</feature>
<keyword evidence="2" id="KW-1133">Transmembrane helix</keyword>
<evidence type="ECO:0000259" key="3">
    <source>
        <dbReference type="SMART" id="SM00736"/>
    </source>
</evidence>
<dbReference type="InterPro" id="IPR013783">
    <property type="entry name" value="Ig-like_fold"/>
</dbReference>
<evidence type="ECO:0000313" key="4">
    <source>
        <dbReference type="EMBL" id="KAJ3446882.1"/>
    </source>
</evidence>
<comment type="caution">
    <text evidence="4">The sequence shown here is derived from an EMBL/GenBank/DDBJ whole genome shotgun (WGS) entry which is preliminary data.</text>
</comment>
<dbReference type="Gene3D" id="2.60.40.10">
    <property type="entry name" value="Immunoglobulins"/>
    <property type="match status" value="5"/>
</dbReference>
<dbReference type="GO" id="GO:0005509">
    <property type="term" value="F:calcium ion binding"/>
    <property type="evidence" value="ECO:0007669"/>
    <property type="project" value="InterPro"/>
</dbReference>
<dbReference type="Pfam" id="PF05345">
    <property type="entry name" value="He_PIG"/>
    <property type="match status" value="2"/>
</dbReference>
<sequence length="954" mass="107909">MKTTLSSDCLTKEGDQFHVNYGTALDQTNIQVELLSGKQQIYVFESDSLDGDGSGIFFRMFQSDGTLLTIDEDFQVNTNTVGDQTQPRIAVFDNDDFIIVWQSTHTGSSKIMMRRFDQDGVPIDADDIVVTGGTDVYTEPCVVILADLNNRFIISWSETEVSTTKTSVYAKVLEKNLDVIRSNFVVSTQNDNDRYSHMAALEYGTWIIVWEEVEVDQSDVMGRIFDSWGFPLTDAERINKEKGDSQMSPQVASFYRGTQYIVVFESEVDSSGVDIYFRIFDRFGNSKTAVDRRANVYSPNDQLDPKIEILTDDRFIITWSSVDQDDPGQSNQGIYSRIFDPEGYPISGDTLINTDVNGDQKRPSMKSFESQLYVAWESDHDSVGDEGFGIYAQLLQLYNSPSVQYSLEDQTAYSTDHFEYIYTEGSFLGSYLTLEATLSNNKPLPGWLDFWSSERKSNGTVPSQCDEDIEIKVSATDLCDEEIYDTFLLSIFNRDPIENRKVSDQSLNSNTETIIEIATDTFTDPEGDDLTLESMFESGESLPDWIQFSSNNYQYNISVPPDQCSDKWEIKIRATDTCDNVVETEWYLSLINNAPTANKPLVDQRVDANTELSYIFDEESFLDPEGVLLQYTALKSDDSLLPDWLTFEDQNRKFVGTPPAGNCDEYFDVKVTAIDCCDQKVEDVFRISINNLHPYTNNPLVDQIANSTHDFEYIFEADSFIDHENIALEYSAYLDDDSLLPDWLNFVKSERRFYGAVPNQCNENIRVKVYVRDNCEQETLDAYTLSIQNLHPYLNEELADHQLTEKAEFEIIIPDDAFIDPENNTLAYSAKLINGDDENLPNWLDFDPQTKTFSGETEKTESDEEYIIEVTATDNCQNSFASQFKINIEGNPVEKKSNTGSIVGGVLGGTAFIALIVGGVVLVRKKKGNGKITGDNDDVDDDNVDEDDEKDSEL</sequence>
<reference evidence="4" key="1">
    <citation type="submission" date="2022-08" db="EMBL/GenBank/DDBJ databases">
        <title>Novel sulphate-reducing endosymbionts in the free-living metamonad Anaeramoeba.</title>
        <authorList>
            <person name="Jerlstrom-Hultqvist J."/>
            <person name="Cepicka I."/>
            <person name="Gallot-Lavallee L."/>
            <person name="Salas-Leiva D."/>
            <person name="Curtis B.A."/>
            <person name="Zahonova K."/>
            <person name="Pipaliya S."/>
            <person name="Dacks J."/>
            <person name="Roger A.J."/>
        </authorList>
    </citation>
    <scope>NUCLEOTIDE SEQUENCE</scope>
    <source>
        <strain evidence="4">Busselton2</strain>
    </source>
</reference>
<feature type="region of interest" description="Disordered" evidence="1">
    <location>
        <begin position="929"/>
        <end position="954"/>
    </location>
</feature>
<evidence type="ECO:0000256" key="1">
    <source>
        <dbReference type="SAM" id="MobiDB-lite"/>
    </source>
</evidence>